<evidence type="ECO:0000313" key="1">
    <source>
        <dbReference type="EMBL" id="SJL17189.1"/>
    </source>
</evidence>
<organism evidence="1 2">
    <name type="scientific">Armillaria ostoyae</name>
    <name type="common">Armillaria root rot fungus</name>
    <dbReference type="NCBI Taxonomy" id="47428"/>
    <lineage>
        <taxon>Eukaryota</taxon>
        <taxon>Fungi</taxon>
        <taxon>Dikarya</taxon>
        <taxon>Basidiomycota</taxon>
        <taxon>Agaricomycotina</taxon>
        <taxon>Agaricomycetes</taxon>
        <taxon>Agaricomycetidae</taxon>
        <taxon>Agaricales</taxon>
        <taxon>Marasmiineae</taxon>
        <taxon>Physalacriaceae</taxon>
        <taxon>Armillaria</taxon>
    </lineage>
</organism>
<reference evidence="2" key="1">
    <citation type="journal article" date="2017" name="Nat. Ecol. Evol.">
        <title>Genome expansion and lineage-specific genetic innovations in the forest pathogenic fungi Armillaria.</title>
        <authorList>
            <person name="Sipos G."/>
            <person name="Prasanna A.N."/>
            <person name="Walter M.C."/>
            <person name="O'Connor E."/>
            <person name="Balint B."/>
            <person name="Krizsan K."/>
            <person name="Kiss B."/>
            <person name="Hess J."/>
            <person name="Varga T."/>
            <person name="Slot J."/>
            <person name="Riley R."/>
            <person name="Boka B."/>
            <person name="Rigling D."/>
            <person name="Barry K."/>
            <person name="Lee J."/>
            <person name="Mihaltcheva S."/>
            <person name="LaButti K."/>
            <person name="Lipzen A."/>
            <person name="Waldron R."/>
            <person name="Moloney N.M."/>
            <person name="Sperisen C."/>
            <person name="Kredics L."/>
            <person name="Vagvoelgyi C."/>
            <person name="Patrignani A."/>
            <person name="Fitzpatrick D."/>
            <person name="Nagy I."/>
            <person name="Doyle S."/>
            <person name="Anderson J.B."/>
            <person name="Grigoriev I.V."/>
            <person name="Gueldener U."/>
            <person name="Muensterkoetter M."/>
            <person name="Nagy L.G."/>
        </authorList>
    </citation>
    <scope>NUCLEOTIDE SEQUENCE [LARGE SCALE GENOMIC DNA]</scope>
    <source>
        <strain evidence="2">C18/9</strain>
    </source>
</reference>
<name>A0A284S846_ARMOS</name>
<protein>
    <submittedName>
        <fullName evidence="1">Uncharacterized protein</fullName>
    </submittedName>
</protein>
<sequence length="48" mass="5467">MWRHFASIHGYQEIIRTSSPLCADLFIRREISLLVSVTGGFNLAYPCP</sequence>
<dbReference type="Proteomes" id="UP000219338">
    <property type="component" value="Unassembled WGS sequence"/>
</dbReference>
<dbReference type="EMBL" id="FUEG01000041">
    <property type="protein sequence ID" value="SJL17189.1"/>
    <property type="molecule type" value="Genomic_DNA"/>
</dbReference>
<proteinExistence type="predicted"/>
<dbReference type="AlphaFoldDB" id="A0A284S846"/>
<accession>A0A284S846</accession>
<keyword evidence="2" id="KW-1185">Reference proteome</keyword>
<evidence type="ECO:0000313" key="2">
    <source>
        <dbReference type="Proteomes" id="UP000219338"/>
    </source>
</evidence>
<gene>
    <name evidence="1" type="ORF">ARMOST_20734</name>
</gene>